<dbReference type="Gene3D" id="3.40.50.2300">
    <property type="match status" value="1"/>
</dbReference>
<dbReference type="InterPro" id="IPR039420">
    <property type="entry name" value="WalR-like"/>
</dbReference>
<feature type="domain" description="HTH luxR-type" evidence="6">
    <location>
        <begin position="152"/>
        <end position="217"/>
    </location>
</feature>
<keyword evidence="1 5" id="KW-0597">Phosphoprotein</keyword>
<evidence type="ECO:0000259" key="6">
    <source>
        <dbReference type="PROSITE" id="PS50043"/>
    </source>
</evidence>
<keyword evidence="9" id="KW-1185">Reference proteome</keyword>
<comment type="caution">
    <text evidence="8">The sequence shown here is derived from an EMBL/GenBank/DDBJ whole genome shotgun (WGS) entry which is preliminary data.</text>
</comment>
<keyword evidence="2" id="KW-0805">Transcription regulation</keyword>
<evidence type="ECO:0000256" key="1">
    <source>
        <dbReference type="ARBA" id="ARBA00022553"/>
    </source>
</evidence>
<proteinExistence type="predicted"/>
<dbReference type="PRINTS" id="PR00038">
    <property type="entry name" value="HTHLUXR"/>
</dbReference>
<evidence type="ECO:0000313" key="8">
    <source>
        <dbReference type="EMBL" id="TKK71459.1"/>
    </source>
</evidence>
<evidence type="ECO:0000259" key="7">
    <source>
        <dbReference type="PROSITE" id="PS50110"/>
    </source>
</evidence>
<dbReference type="Proteomes" id="UP000305848">
    <property type="component" value="Unassembled WGS sequence"/>
</dbReference>
<feature type="modified residue" description="4-aspartylphosphate" evidence="5">
    <location>
        <position position="59"/>
    </location>
</feature>
<sequence>MLMNNTAKIVLVDDHVLLRNGLAALVTSLGYTILYECSNGRQLIEKLNKNNEPDLILMDINMPELDGFETTLWLKKNYPLINVLALSMYDNESSIIRMIKNGAKGYILKDTDPSELKQAISSVISKGFYYSDLVSGRLVRCIRDDEDDEHDNNKAMLGLNEKEIEFLKLAATEMTYKEIAQQMHLSPRTIDGYRDQLFQKLNVVSRVGLVLFAVKHGIVHCN</sequence>
<evidence type="ECO:0000256" key="4">
    <source>
        <dbReference type="ARBA" id="ARBA00023163"/>
    </source>
</evidence>
<dbReference type="PANTHER" id="PTHR43214">
    <property type="entry name" value="TWO-COMPONENT RESPONSE REGULATOR"/>
    <property type="match status" value="1"/>
</dbReference>
<keyword evidence="3" id="KW-0238">DNA-binding</keyword>
<dbReference type="CDD" id="cd06170">
    <property type="entry name" value="LuxR_C_like"/>
    <property type="match status" value="1"/>
</dbReference>
<dbReference type="InterPro" id="IPR058245">
    <property type="entry name" value="NreC/VraR/RcsB-like_REC"/>
</dbReference>
<dbReference type="Pfam" id="PF00072">
    <property type="entry name" value="Response_reg"/>
    <property type="match status" value="1"/>
</dbReference>
<dbReference type="OrthoDB" id="9797341at2"/>
<evidence type="ECO:0000313" key="9">
    <source>
        <dbReference type="Proteomes" id="UP000305848"/>
    </source>
</evidence>
<evidence type="ECO:0000256" key="3">
    <source>
        <dbReference type="ARBA" id="ARBA00023125"/>
    </source>
</evidence>
<dbReference type="EMBL" id="SZQL01000001">
    <property type="protein sequence ID" value="TKK71459.1"/>
    <property type="molecule type" value="Genomic_DNA"/>
</dbReference>
<dbReference type="InterPro" id="IPR011006">
    <property type="entry name" value="CheY-like_superfamily"/>
</dbReference>
<name>A0A4U3LA21_9BACT</name>
<dbReference type="SUPFAM" id="SSF46894">
    <property type="entry name" value="C-terminal effector domain of the bipartite response regulators"/>
    <property type="match status" value="1"/>
</dbReference>
<dbReference type="InterPro" id="IPR001789">
    <property type="entry name" value="Sig_transdc_resp-reg_receiver"/>
</dbReference>
<feature type="domain" description="Response regulatory" evidence="7">
    <location>
        <begin position="8"/>
        <end position="124"/>
    </location>
</feature>
<gene>
    <name evidence="8" type="ORF">FC093_00060</name>
</gene>
<dbReference type="PROSITE" id="PS50043">
    <property type="entry name" value="HTH_LUXR_2"/>
    <property type="match status" value="1"/>
</dbReference>
<dbReference type="GO" id="GO:0003677">
    <property type="term" value="F:DNA binding"/>
    <property type="evidence" value="ECO:0007669"/>
    <property type="project" value="UniProtKB-KW"/>
</dbReference>
<dbReference type="SMART" id="SM00421">
    <property type="entry name" value="HTH_LUXR"/>
    <property type="match status" value="1"/>
</dbReference>
<accession>A0A4U3LA21</accession>
<dbReference type="SMART" id="SM00448">
    <property type="entry name" value="REC"/>
    <property type="match status" value="1"/>
</dbReference>
<dbReference type="GO" id="GO:0000160">
    <property type="term" value="P:phosphorelay signal transduction system"/>
    <property type="evidence" value="ECO:0007669"/>
    <property type="project" value="InterPro"/>
</dbReference>
<dbReference type="SUPFAM" id="SSF52172">
    <property type="entry name" value="CheY-like"/>
    <property type="match status" value="1"/>
</dbReference>
<dbReference type="InterPro" id="IPR000792">
    <property type="entry name" value="Tscrpt_reg_LuxR_C"/>
</dbReference>
<dbReference type="CDD" id="cd17535">
    <property type="entry name" value="REC_NarL-like"/>
    <property type="match status" value="1"/>
</dbReference>
<organism evidence="8 9">
    <name type="scientific">Ilyomonas limi</name>
    <dbReference type="NCBI Taxonomy" id="2575867"/>
    <lineage>
        <taxon>Bacteria</taxon>
        <taxon>Pseudomonadati</taxon>
        <taxon>Bacteroidota</taxon>
        <taxon>Chitinophagia</taxon>
        <taxon>Chitinophagales</taxon>
        <taxon>Chitinophagaceae</taxon>
        <taxon>Ilyomonas</taxon>
    </lineage>
</organism>
<keyword evidence="4" id="KW-0804">Transcription</keyword>
<evidence type="ECO:0000256" key="5">
    <source>
        <dbReference type="PROSITE-ProRule" id="PRU00169"/>
    </source>
</evidence>
<dbReference type="Pfam" id="PF00196">
    <property type="entry name" value="GerE"/>
    <property type="match status" value="1"/>
</dbReference>
<dbReference type="PANTHER" id="PTHR43214:SF41">
    <property type="entry name" value="NITRATE_NITRITE RESPONSE REGULATOR PROTEIN NARP"/>
    <property type="match status" value="1"/>
</dbReference>
<dbReference type="InterPro" id="IPR016032">
    <property type="entry name" value="Sig_transdc_resp-reg_C-effctor"/>
</dbReference>
<dbReference type="PROSITE" id="PS50110">
    <property type="entry name" value="RESPONSE_REGULATORY"/>
    <property type="match status" value="1"/>
</dbReference>
<evidence type="ECO:0000256" key="2">
    <source>
        <dbReference type="ARBA" id="ARBA00023015"/>
    </source>
</evidence>
<dbReference type="AlphaFoldDB" id="A0A4U3LA21"/>
<reference evidence="8 9" key="1">
    <citation type="submission" date="2019-05" db="EMBL/GenBank/DDBJ databases">
        <title>Panacibacter sp. strain 17mud1-8 Genome sequencing and assembly.</title>
        <authorList>
            <person name="Chhetri G."/>
        </authorList>
    </citation>
    <scope>NUCLEOTIDE SEQUENCE [LARGE SCALE GENOMIC DNA]</scope>
    <source>
        <strain evidence="8 9">17mud1-8</strain>
    </source>
</reference>
<protein>
    <submittedName>
        <fullName evidence="8">Response regulator transcription factor</fullName>
    </submittedName>
</protein>
<dbReference type="GO" id="GO:0006355">
    <property type="term" value="P:regulation of DNA-templated transcription"/>
    <property type="evidence" value="ECO:0007669"/>
    <property type="project" value="InterPro"/>
</dbReference>